<evidence type="ECO:0000313" key="7">
    <source>
        <dbReference type="EMBL" id="ETV78416.1"/>
    </source>
</evidence>
<protein>
    <recommendedName>
        <fullName evidence="2">Transmembrane protein 267</fullName>
    </recommendedName>
</protein>
<dbReference type="AlphaFoldDB" id="W4GGL4"/>
<feature type="transmembrane region" description="Helical" evidence="6">
    <location>
        <begin position="12"/>
        <end position="31"/>
    </location>
</feature>
<dbReference type="OrthoDB" id="79425at2759"/>
<dbReference type="RefSeq" id="XP_009831996.1">
    <property type="nucleotide sequence ID" value="XM_009833694.1"/>
</dbReference>
<keyword evidence="4 6" id="KW-1133">Transmembrane helix</keyword>
<dbReference type="InterPro" id="IPR026572">
    <property type="entry name" value="TMEM267"/>
</dbReference>
<accession>W4GGL4</accession>
<dbReference type="PANTHER" id="PTHR13628:SF1">
    <property type="entry name" value="TRANSMEMBRANE PROTEIN 267"/>
    <property type="match status" value="1"/>
</dbReference>
<evidence type="ECO:0000256" key="1">
    <source>
        <dbReference type="ARBA" id="ARBA00004141"/>
    </source>
</evidence>
<dbReference type="VEuPathDB" id="FungiDB:H257_07963"/>
<comment type="subcellular location">
    <subcellularLocation>
        <location evidence="1">Membrane</location>
        <topology evidence="1">Multi-pass membrane protein</topology>
    </subcellularLocation>
</comment>
<dbReference type="GO" id="GO:0016020">
    <property type="term" value="C:membrane"/>
    <property type="evidence" value="ECO:0007669"/>
    <property type="project" value="UniProtKB-SubCell"/>
</dbReference>
<dbReference type="PANTHER" id="PTHR13628">
    <property type="entry name" value="TRANSMEMBRANE PROTEIN 267"/>
    <property type="match status" value="1"/>
</dbReference>
<proteinExistence type="predicted"/>
<evidence type="ECO:0000256" key="2">
    <source>
        <dbReference type="ARBA" id="ARBA00013977"/>
    </source>
</evidence>
<dbReference type="EMBL" id="KI913130">
    <property type="protein sequence ID" value="ETV78416.1"/>
    <property type="molecule type" value="Genomic_DNA"/>
</dbReference>
<dbReference type="GeneID" id="20809959"/>
<name>W4GGL4_APHAT</name>
<evidence type="ECO:0000256" key="6">
    <source>
        <dbReference type="SAM" id="Phobius"/>
    </source>
</evidence>
<gene>
    <name evidence="7" type="ORF">H257_07963</name>
</gene>
<reference evidence="7" key="1">
    <citation type="submission" date="2013-12" db="EMBL/GenBank/DDBJ databases">
        <title>The Genome Sequence of Aphanomyces astaci APO3.</title>
        <authorList>
            <consortium name="The Broad Institute Genomics Platform"/>
            <person name="Russ C."/>
            <person name="Tyler B."/>
            <person name="van West P."/>
            <person name="Dieguez-Uribeondo J."/>
            <person name="Young S.K."/>
            <person name="Zeng Q."/>
            <person name="Gargeya S."/>
            <person name="Fitzgerald M."/>
            <person name="Abouelleil A."/>
            <person name="Alvarado L."/>
            <person name="Chapman S.B."/>
            <person name="Gainer-Dewar J."/>
            <person name="Goldberg J."/>
            <person name="Griggs A."/>
            <person name="Gujja S."/>
            <person name="Hansen M."/>
            <person name="Howarth C."/>
            <person name="Imamovic A."/>
            <person name="Ireland A."/>
            <person name="Larimer J."/>
            <person name="McCowan C."/>
            <person name="Murphy C."/>
            <person name="Pearson M."/>
            <person name="Poon T.W."/>
            <person name="Priest M."/>
            <person name="Roberts A."/>
            <person name="Saif S."/>
            <person name="Shea T."/>
            <person name="Sykes S."/>
            <person name="Wortman J."/>
            <person name="Nusbaum C."/>
            <person name="Birren B."/>
        </authorList>
    </citation>
    <scope>NUCLEOTIDE SEQUENCE [LARGE SCALE GENOMIC DNA]</scope>
    <source>
        <strain evidence="7">APO3</strain>
    </source>
</reference>
<evidence type="ECO:0000256" key="4">
    <source>
        <dbReference type="ARBA" id="ARBA00022989"/>
    </source>
</evidence>
<keyword evidence="3 6" id="KW-0812">Transmembrane</keyword>
<organism evidence="7">
    <name type="scientific">Aphanomyces astaci</name>
    <name type="common">Crayfish plague agent</name>
    <dbReference type="NCBI Taxonomy" id="112090"/>
    <lineage>
        <taxon>Eukaryota</taxon>
        <taxon>Sar</taxon>
        <taxon>Stramenopiles</taxon>
        <taxon>Oomycota</taxon>
        <taxon>Saprolegniomycetes</taxon>
        <taxon>Saprolegniales</taxon>
        <taxon>Verrucalvaceae</taxon>
        <taxon>Aphanomyces</taxon>
    </lineage>
</organism>
<keyword evidence="5 6" id="KW-0472">Membrane</keyword>
<feature type="transmembrane region" description="Helical" evidence="6">
    <location>
        <begin position="190"/>
        <end position="209"/>
    </location>
</feature>
<evidence type="ECO:0000256" key="5">
    <source>
        <dbReference type="ARBA" id="ARBA00023136"/>
    </source>
</evidence>
<feature type="transmembrane region" description="Helical" evidence="6">
    <location>
        <begin position="130"/>
        <end position="148"/>
    </location>
</feature>
<sequence>MPTPICADAAALGWMSILVTIGVHVNYSHLARPLLQSCRNRQFVTHRPQVIELPACLSRQARCRRRHAFLTYVSTLLVVLCIVSDLLLHRRMVPEALCAVAAGSLLDADHFLAAHAISLRAATSLDARPWGHSVTFIIVVAAVAWMVLPAKFNQRGAALLFVCLTSHQLRDAFRRGLWFAPFGSTPALPYWLYLVLEVLVPVGVGSWLLRWSLRRCTPLNSTSSIAPEALDHGNSTTFIV</sequence>
<evidence type="ECO:0000256" key="3">
    <source>
        <dbReference type="ARBA" id="ARBA00022692"/>
    </source>
</evidence>
<feature type="transmembrane region" description="Helical" evidence="6">
    <location>
        <begin position="69"/>
        <end position="88"/>
    </location>
</feature>